<accession>A0A420XZG8</accession>
<dbReference type="Gene3D" id="1.20.920.10">
    <property type="entry name" value="Bromodomain-like"/>
    <property type="match status" value="2"/>
</dbReference>
<dbReference type="Gene3D" id="1.20.1270.220">
    <property type="match status" value="1"/>
</dbReference>
<feature type="compositionally biased region" description="Basic residues" evidence="3">
    <location>
        <begin position="863"/>
        <end position="872"/>
    </location>
</feature>
<dbReference type="Pfam" id="PF00439">
    <property type="entry name" value="Bromodomain"/>
    <property type="match status" value="2"/>
</dbReference>
<sequence length="937" mass="102727">MAIMASQSPEPAQPDRKSAKLPSEADMDERNGSTEVNGHTAAVEPTLDAKSAADNKEPKQDEPNGVSEQKNDVDSPSAQAQVPEADQAETSKSSEAEPLQATGGGAEKDIKMADTPAESPAEAEQKTDDQAANPTESAQESAEPQPAQDEGSSITKPDVEMPDAPTAGHGATEQESTTADQPTATPAEDVNLQPASMSDLAIDASQKSPEPAPATADVSMNEEEQPLSAKVARGREDDADEGPAAKRVKTDEPSDRGDLTPAPAQAMDVDREVLQQSSLHRPDGKPKTMDDPSLDGNVLERYHTLKIRGVLAGIKKTKAGGNFRTSVEILWPHLWEDYRSKVPEPTDITTMEKRLRGGDPAFPPYSNLGEVKKDIRLLHENAVRFNGPDHFIAAQGKQVVEQIMERLSHIPALEPVVEEKKVPKQHPSRQTEHRPSTNPPPVAQPPRRPASKPAAPSQVEKSQPSPAFAIPPNNNGVPLIRRDSKLLDDRPKRPINPPKSKDIGYEQRKKKLSPELRFCDAVLSELMKAKHFELHQWFMQPVDPVALNIPSYYKIIKKPMDLETMRKKLDSGEYSNAKEFEKDFWQIGKNCRLFNGEDSLITERVKGLEELFKAEYAKKDAWMARHAPPERLTQHERPSPRHKVDSDDDDAESDEEEAEVPDQSEEARLVEELQQRLKEEGAKLDKEITSKTPNLAMVEISQTIVAALQKQLIQARQKLAEVVPAKKPSKKAAHPKKPSGAAKKKGGAGLDTSRSHAPAGRKSGGAVKKAPKRHMGEIEKAVIGKAVTELEGAQQERAINIIKADSNQLENDSGELEIDIESLSQDALARLYDISIKAFPHLREEAENDLRPPTPEEPAPKPKPTKPKKNKPMGKAEQEARLKQLSDLKARLKGRNSGSQEPIESIEENGGSSAAGRADQVLATYQESEEEESSEEE</sequence>
<feature type="compositionally biased region" description="Polar residues" evidence="3">
    <location>
        <begin position="1"/>
        <end position="10"/>
    </location>
</feature>
<dbReference type="CDD" id="cd04369">
    <property type="entry name" value="Bromodomain"/>
    <property type="match status" value="1"/>
</dbReference>
<evidence type="ECO:0000259" key="5">
    <source>
        <dbReference type="PROSITE" id="PS51525"/>
    </source>
</evidence>
<dbReference type="InterPro" id="IPR027353">
    <property type="entry name" value="NET_dom"/>
</dbReference>
<feature type="compositionally biased region" description="Basic and acidic residues" evidence="3">
    <location>
        <begin position="874"/>
        <end position="890"/>
    </location>
</feature>
<feature type="domain" description="NET" evidence="5">
    <location>
        <begin position="765"/>
        <end position="846"/>
    </location>
</feature>
<protein>
    <submittedName>
        <fullName evidence="6">Uncharacterized protein</fullName>
    </submittedName>
</protein>
<proteinExistence type="predicted"/>
<dbReference type="PANTHER" id="PTHR22880">
    <property type="entry name" value="FALZ-RELATED BROMODOMAIN-CONTAINING PROTEINS"/>
    <property type="match status" value="1"/>
</dbReference>
<gene>
    <name evidence="6" type="ORF">DL546_003239</name>
</gene>
<dbReference type="PANTHER" id="PTHR22880:SF225">
    <property type="entry name" value="BROMODOMAIN-CONTAINING PROTEIN BET-1-RELATED"/>
    <property type="match status" value="1"/>
</dbReference>
<organism evidence="6 7">
    <name type="scientific">Coniochaeta pulveracea</name>
    <dbReference type="NCBI Taxonomy" id="177199"/>
    <lineage>
        <taxon>Eukaryota</taxon>
        <taxon>Fungi</taxon>
        <taxon>Dikarya</taxon>
        <taxon>Ascomycota</taxon>
        <taxon>Pezizomycotina</taxon>
        <taxon>Sordariomycetes</taxon>
        <taxon>Sordariomycetidae</taxon>
        <taxon>Coniochaetales</taxon>
        <taxon>Coniochaetaceae</taxon>
        <taxon>Coniochaeta</taxon>
    </lineage>
</organism>
<feature type="compositionally biased region" description="Basic and acidic residues" evidence="3">
    <location>
        <begin position="51"/>
        <end position="62"/>
    </location>
</feature>
<dbReference type="InterPro" id="IPR036427">
    <property type="entry name" value="Bromodomain-like_sf"/>
</dbReference>
<dbReference type="GO" id="GO:0000785">
    <property type="term" value="C:chromatin"/>
    <property type="evidence" value="ECO:0007669"/>
    <property type="project" value="TreeGrafter"/>
</dbReference>
<dbReference type="SUPFAM" id="SSF47370">
    <property type="entry name" value="Bromodomain"/>
    <property type="match status" value="2"/>
</dbReference>
<feature type="region of interest" description="Disordered" evidence="3">
    <location>
        <begin position="629"/>
        <end position="667"/>
    </location>
</feature>
<feature type="compositionally biased region" description="Basic and acidic residues" evidence="3">
    <location>
        <begin position="248"/>
        <end position="258"/>
    </location>
</feature>
<dbReference type="InterPro" id="IPR001487">
    <property type="entry name" value="Bromodomain"/>
</dbReference>
<keyword evidence="7" id="KW-1185">Reference proteome</keyword>
<comment type="caution">
    <text evidence="6">The sequence shown here is derived from an EMBL/GenBank/DDBJ whole genome shotgun (WGS) entry which is preliminary data.</text>
</comment>
<feature type="compositionally biased region" description="Basic and acidic residues" evidence="3">
    <location>
        <begin position="629"/>
        <end position="645"/>
    </location>
</feature>
<dbReference type="PROSITE" id="PS51525">
    <property type="entry name" value="NET"/>
    <property type="match status" value="1"/>
</dbReference>
<dbReference type="STRING" id="177199.A0A420XZG8"/>
<dbReference type="EMBL" id="QVQW01000083">
    <property type="protein sequence ID" value="RKU41074.1"/>
    <property type="molecule type" value="Genomic_DNA"/>
</dbReference>
<feature type="compositionally biased region" description="Polar residues" evidence="3">
    <location>
        <begin position="173"/>
        <end position="184"/>
    </location>
</feature>
<feature type="region of interest" description="Disordered" evidence="3">
    <location>
        <begin position="723"/>
        <end position="775"/>
    </location>
</feature>
<keyword evidence="1 2" id="KW-0103">Bromodomain</keyword>
<dbReference type="InterPro" id="IPR050935">
    <property type="entry name" value="Bromo_chromatin_reader"/>
</dbReference>
<dbReference type="Proteomes" id="UP000275385">
    <property type="component" value="Unassembled WGS sequence"/>
</dbReference>
<dbReference type="OrthoDB" id="784962at2759"/>
<evidence type="ECO:0000256" key="1">
    <source>
        <dbReference type="ARBA" id="ARBA00023117"/>
    </source>
</evidence>
<feature type="compositionally biased region" description="Acidic residues" evidence="3">
    <location>
        <begin position="646"/>
        <end position="664"/>
    </location>
</feature>
<evidence type="ECO:0000259" key="4">
    <source>
        <dbReference type="PROSITE" id="PS50014"/>
    </source>
</evidence>
<name>A0A420XZG8_9PEZI</name>
<feature type="region of interest" description="Disordered" evidence="3">
    <location>
        <begin position="843"/>
        <end position="937"/>
    </location>
</feature>
<dbReference type="PROSITE" id="PS50014">
    <property type="entry name" value="BROMODOMAIN_2"/>
    <property type="match status" value="2"/>
</dbReference>
<dbReference type="GO" id="GO:0006338">
    <property type="term" value="P:chromatin remodeling"/>
    <property type="evidence" value="ECO:0007669"/>
    <property type="project" value="TreeGrafter"/>
</dbReference>
<feature type="compositionally biased region" description="Basic and acidic residues" evidence="3">
    <location>
        <begin position="280"/>
        <end position="290"/>
    </location>
</feature>
<dbReference type="GO" id="GO:0005634">
    <property type="term" value="C:nucleus"/>
    <property type="evidence" value="ECO:0007669"/>
    <property type="project" value="TreeGrafter"/>
</dbReference>
<feature type="compositionally biased region" description="Acidic residues" evidence="3">
    <location>
        <begin position="927"/>
        <end position="937"/>
    </location>
</feature>
<feature type="domain" description="Bromo" evidence="4">
    <location>
        <begin position="530"/>
        <end position="602"/>
    </location>
</feature>
<dbReference type="Pfam" id="PF17035">
    <property type="entry name" value="BET"/>
    <property type="match status" value="1"/>
</dbReference>
<feature type="compositionally biased region" description="Basic residues" evidence="3">
    <location>
        <begin position="727"/>
        <end position="746"/>
    </location>
</feature>
<dbReference type="InterPro" id="IPR038336">
    <property type="entry name" value="NET_sf"/>
</dbReference>
<feature type="region of interest" description="Disordered" evidence="3">
    <location>
        <begin position="415"/>
        <end position="507"/>
    </location>
</feature>
<dbReference type="PRINTS" id="PR00503">
    <property type="entry name" value="BROMODOMAIN"/>
</dbReference>
<feature type="compositionally biased region" description="Polar residues" evidence="3">
    <location>
        <begin position="130"/>
        <end position="142"/>
    </location>
</feature>
<feature type="region of interest" description="Disordered" evidence="3">
    <location>
        <begin position="1"/>
        <end position="296"/>
    </location>
</feature>
<evidence type="ECO:0000313" key="7">
    <source>
        <dbReference type="Proteomes" id="UP000275385"/>
    </source>
</evidence>
<feature type="compositionally biased region" description="Basic and acidic residues" evidence="3">
    <location>
        <begin position="480"/>
        <end position="492"/>
    </location>
</feature>
<evidence type="ECO:0000256" key="3">
    <source>
        <dbReference type="SAM" id="MobiDB-lite"/>
    </source>
</evidence>
<feature type="domain" description="Bromo" evidence="4">
    <location>
        <begin position="315"/>
        <end position="393"/>
    </location>
</feature>
<reference evidence="6 7" key="1">
    <citation type="submission" date="2018-08" db="EMBL/GenBank/DDBJ databases">
        <title>Draft genome of the lignicolous fungus Coniochaeta pulveracea.</title>
        <authorList>
            <person name="Borstlap C.J."/>
            <person name="De Witt R.N."/>
            <person name="Botha A."/>
            <person name="Volschenk H."/>
        </authorList>
    </citation>
    <scope>NUCLEOTIDE SEQUENCE [LARGE SCALE GENOMIC DNA]</scope>
    <source>
        <strain evidence="6 7">CAB683</strain>
    </source>
</reference>
<dbReference type="SMART" id="SM00297">
    <property type="entry name" value="BROMO"/>
    <property type="match status" value="2"/>
</dbReference>
<dbReference type="AlphaFoldDB" id="A0A420XZG8"/>
<dbReference type="GO" id="GO:0006355">
    <property type="term" value="P:regulation of DNA-templated transcription"/>
    <property type="evidence" value="ECO:0007669"/>
    <property type="project" value="TreeGrafter"/>
</dbReference>
<evidence type="ECO:0000313" key="6">
    <source>
        <dbReference type="EMBL" id="RKU41074.1"/>
    </source>
</evidence>
<evidence type="ECO:0000256" key="2">
    <source>
        <dbReference type="PROSITE-ProRule" id="PRU00035"/>
    </source>
</evidence>
<feature type="compositionally biased region" description="Pro residues" evidence="3">
    <location>
        <begin position="437"/>
        <end position="448"/>
    </location>
</feature>